<feature type="compositionally biased region" description="Low complexity" evidence="1">
    <location>
        <begin position="50"/>
        <end position="67"/>
    </location>
</feature>
<feature type="region of interest" description="Disordered" evidence="1">
    <location>
        <begin position="1"/>
        <end position="75"/>
    </location>
</feature>
<gene>
    <name evidence="2" type="ORF">D3105_33300</name>
</gene>
<feature type="non-terminal residue" evidence="2">
    <location>
        <position position="1"/>
    </location>
</feature>
<protein>
    <submittedName>
        <fullName evidence="2">Uncharacterized protein</fullName>
    </submittedName>
</protein>
<evidence type="ECO:0000256" key="1">
    <source>
        <dbReference type="SAM" id="MobiDB-lite"/>
    </source>
</evidence>
<evidence type="ECO:0000313" key="3">
    <source>
        <dbReference type="Proteomes" id="UP000285596"/>
    </source>
</evidence>
<proteinExistence type="predicted"/>
<feature type="compositionally biased region" description="Gly residues" evidence="1">
    <location>
        <begin position="11"/>
        <end position="21"/>
    </location>
</feature>
<dbReference type="Proteomes" id="UP000285596">
    <property type="component" value="Unassembled WGS sequence"/>
</dbReference>
<name>A0A423UPU1_STRGL</name>
<organism evidence="2 3">
    <name type="scientific">Streptomyces globisporus</name>
    <dbReference type="NCBI Taxonomy" id="1908"/>
    <lineage>
        <taxon>Bacteria</taxon>
        <taxon>Bacillati</taxon>
        <taxon>Actinomycetota</taxon>
        <taxon>Actinomycetes</taxon>
        <taxon>Kitasatosporales</taxon>
        <taxon>Streptomycetaceae</taxon>
        <taxon>Streptomyces</taxon>
    </lineage>
</organism>
<comment type="caution">
    <text evidence="2">The sequence shown here is derived from an EMBL/GenBank/DDBJ whole genome shotgun (WGS) entry which is preliminary data.</text>
</comment>
<reference evidence="2 3" key="1">
    <citation type="submission" date="2018-08" db="EMBL/GenBank/DDBJ databases">
        <title>Streptomyces globisporus 1912-4Crt, whole genome shotgun sequence.</title>
        <authorList>
            <person name="Matselyukh B."/>
        </authorList>
    </citation>
    <scope>NUCLEOTIDE SEQUENCE [LARGE SCALE GENOMIC DNA]</scope>
    <source>
        <strain evidence="2 3">1912-4Crt</strain>
    </source>
</reference>
<sequence length="75" mass="7427">RGRPEGVRRSSGGGPEGGGGRRTTTRMRPIATTSSWSTGMCPVGAASHFPRSSGPSAGSSPCPGADAGRARCGDP</sequence>
<accession>A0A423UPU1</accession>
<dbReference type="EMBL" id="QWFA01000349">
    <property type="protein sequence ID" value="ROV64351.1"/>
    <property type="molecule type" value="Genomic_DNA"/>
</dbReference>
<evidence type="ECO:0000313" key="2">
    <source>
        <dbReference type="EMBL" id="ROV64351.1"/>
    </source>
</evidence>
<dbReference type="AlphaFoldDB" id="A0A423UPU1"/>